<dbReference type="InterPro" id="IPR025720">
    <property type="entry name" value="RibU"/>
</dbReference>
<evidence type="ECO:0000256" key="9">
    <source>
        <dbReference type="SAM" id="MobiDB-lite"/>
    </source>
</evidence>
<dbReference type="Proteomes" id="UP001373159">
    <property type="component" value="Unassembled WGS sequence"/>
</dbReference>
<comment type="function">
    <text evidence="8">Probably a riboflavin-binding protein that interacts with the energy-coupling factor (ECF) ABC-transporter complex.</text>
</comment>
<dbReference type="PANTHER" id="PTHR38438:SF1">
    <property type="entry name" value="RIBOFLAVIN TRANSPORTER RIBU"/>
    <property type="match status" value="1"/>
</dbReference>
<keyword evidence="7 8" id="KW-0472">Membrane</keyword>
<feature type="transmembrane region" description="Helical" evidence="10">
    <location>
        <begin position="72"/>
        <end position="98"/>
    </location>
</feature>
<feature type="transmembrane region" description="Helical" evidence="10">
    <location>
        <begin position="131"/>
        <end position="153"/>
    </location>
</feature>
<evidence type="ECO:0000256" key="2">
    <source>
        <dbReference type="ARBA" id="ARBA00005540"/>
    </source>
</evidence>
<accession>A0ABU8ZMH5</accession>
<comment type="caution">
    <text evidence="11">The sequence shown here is derived from an EMBL/GenBank/DDBJ whole genome shotgun (WGS) entry which is preliminary data.</text>
</comment>
<evidence type="ECO:0000256" key="10">
    <source>
        <dbReference type="SAM" id="Phobius"/>
    </source>
</evidence>
<evidence type="ECO:0000256" key="7">
    <source>
        <dbReference type="ARBA" id="ARBA00023136"/>
    </source>
</evidence>
<evidence type="ECO:0000256" key="3">
    <source>
        <dbReference type="ARBA" id="ARBA00022448"/>
    </source>
</evidence>
<dbReference type="PIRSF" id="PIRSF037778">
    <property type="entry name" value="UCP037778_transp_RibU"/>
    <property type="match status" value="1"/>
</dbReference>
<dbReference type="Gene3D" id="1.10.1760.20">
    <property type="match status" value="1"/>
</dbReference>
<evidence type="ECO:0000256" key="4">
    <source>
        <dbReference type="ARBA" id="ARBA00022475"/>
    </source>
</evidence>
<keyword evidence="5 10" id="KW-0812">Transmembrane</keyword>
<feature type="transmembrane region" description="Helical" evidence="10">
    <location>
        <begin position="38"/>
        <end position="60"/>
    </location>
</feature>
<dbReference type="InterPro" id="IPR024529">
    <property type="entry name" value="ECF_trnsprt_substrate-spec"/>
</dbReference>
<evidence type="ECO:0000256" key="8">
    <source>
        <dbReference type="PIRNR" id="PIRNR037778"/>
    </source>
</evidence>
<dbReference type="EMBL" id="JBANBB010000001">
    <property type="protein sequence ID" value="MEK0306447.1"/>
    <property type="molecule type" value="Genomic_DNA"/>
</dbReference>
<gene>
    <name evidence="11" type="ORF">V8P97_03045</name>
</gene>
<dbReference type="RefSeq" id="WP_340468968.1">
    <property type="nucleotide sequence ID" value="NZ_JBANBB010000001.1"/>
</dbReference>
<feature type="region of interest" description="Disordered" evidence="9">
    <location>
        <begin position="1"/>
        <end position="30"/>
    </location>
</feature>
<keyword evidence="3 8" id="KW-0813">Transport</keyword>
<feature type="transmembrane region" description="Helical" evidence="10">
    <location>
        <begin position="165"/>
        <end position="192"/>
    </location>
</feature>
<evidence type="ECO:0000313" key="11">
    <source>
        <dbReference type="EMBL" id="MEK0306447.1"/>
    </source>
</evidence>
<comment type="subcellular location">
    <subcellularLocation>
        <location evidence="1">Cell membrane</location>
        <topology evidence="1">Multi-pass membrane protein</topology>
    </subcellularLocation>
</comment>
<comment type="similarity">
    <text evidence="2 8">Belongs to the prokaryotic riboflavin transporter (P-RFT) (TC 2.A.87) family.</text>
</comment>
<dbReference type="Pfam" id="PF12822">
    <property type="entry name" value="ECF_trnsprt"/>
    <property type="match status" value="1"/>
</dbReference>
<evidence type="ECO:0000313" key="12">
    <source>
        <dbReference type="Proteomes" id="UP001373159"/>
    </source>
</evidence>
<feature type="compositionally biased region" description="Basic and acidic residues" evidence="9">
    <location>
        <begin position="9"/>
        <end position="18"/>
    </location>
</feature>
<reference evidence="11 12" key="1">
    <citation type="submission" date="2024-02" db="EMBL/GenBank/DDBJ databases">
        <title>Bifidobacterium honeyensis sp. nov., isolated from the comb honey.</title>
        <authorList>
            <person name="Liu W."/>
            <person name="Li Y."/>
        </authorList>
    </citation>
    <scope>NUCLEOTIDE SEQUENCE [LARGE SCALE GENOMIC DNA]</scope>
    <source>
        <strain evidence="11 12">IMAU50988</strain>
    </source>
</reference>
<sequence length="201" mass="21500">MSMSSHAGKTGDSDRKVPEGQSHSTKGGPDGRWSTRRIAIYALFVALTMVLSYVSIPFPLASFLKYDPSGIAVLVSGFAFGPAAATIVSILGFIPHFFSNPFGALINILVALALSLPSSLIYKRMRTMKGAVIGILVGAVAALVTAILCNVVITPLYAHMTFKQVLAMIVPVLLPFNLMKFAINGIVTFLIYKPISVLVNR</sequence>
<protein>
    <recommendedName>
        <fullName evidence="8">Riboflavin transporter</fullName>
    </recommendedName>
</protein>
<keyword evidence="6 10" id="KW-1133">Transmembrane helix</keyword>
<organism evidence="11 12">
    <name type="scientific">Bifidobacterium favimelis</name>
    <dbReference type="NCBI Taxonomy" id="3122979"/>
    <lineage>
        <taxon>Bacteria</taxon>
        <taxon>Bacillati</taxon>
        <taxon>Actinomycetota</taxon>
        <taxon>Actinomycetes</taxon>
        <taxon>Bifidobacteriales</taxon>
        <taxon>Bifidobacteriaceae</taxon>
        <taxon>Bifidobacterium</taxon>
    </lineage>
</organism>
<evidence type="ECO:0000256" key="5">
    <source>
        <dbReference type="ARBA" id="ARBA00022692"/>
    </source>
</evidence>
<keyword evidence="12" id="KW-1185">Reference proteome</keyword>
<feature type="transmembrane region" description="Helical" evidence="10">
    <location>
        <begin position="104"/>
        <end position="122"/>
    </location>
</feature>
<proteinExistence type="inferred from homology"/>
<evidence type="ECO:0000256" key="1">
    <source>
        <dbReference type="ARBA" id="ARBA00004651"/>
    </source>
</evidence>
<keyword evidence="4 8" id="KW-1003">Cell membrane</keyword>
<evidence type="ECO:0000256" key="6">
    <source>
        <dbReference type="ARBA" id="ARBA00022989"/>
    </source>
</evidence>
<dbReference type="PANTHER" id="PTHR38438">
    <property type="entry name" value="RIBOFLAVIN TRANSPORTER RIBU"/>
    <property type="match status" value="1"/>
</dbReference>
<name>A0ABU8ZMH5_9BIFI</name>